<dbReference type="AlphaFoldDB" id="K2PPN6"/>
<comment type="caution">
    <text evidence="1">The sequence shown here is derived from an EMBL/GenBank/DDBJ whole genome shotgun (WGS) entry which is preliminary data.</text>
</comment>
<dbReference type="RefSeq" id="WP_004259940.1">
    <property type="nucleotide sequence ID" value="NZ_AMQS01000003.1"/>
</dbReference>
<reference evidence="1 2" key="1">
    <citation type="journal article" date="2012" name="J. Bacteriol.">
        <title>Genome Sequence of the Bacteriocin-Producing Strain Lactococcus garvieae DCC43.</title>
        <authorList>
            <person name="Gabrielsen C."/>
            <person name="Brede D.A."/>
            <person name="Hernandez P.E."/>
            <person name="Nes I.F."/>
            <person name="Diep D.B."/>
        </authorList>
    </citation>
    <scope>NUCLEOTIDE SEQUENCE [LARGE SCALE GENOMIC DNA]</scope>
    <source>
        <strain evidence="1 2">DCC43</strain>
    </source>
</reference>
<dbReference type="EMBL" id="AMQS01000003">
    <property type="protein sequence ID" value="EKF52259.1"/>
    <property type="molecule type" value="Genomic_DNA"/>
</dbReference>
<accession>K2PPN6</accession>
<evidence type="ECO:0000313" key="1">
    <source>
        <dbReference type="EMBL" id="EKF52259.1"/>
    </source>
</evidence>
<proteinExistence type="predicted"/>
<evidence type="ECO:0000313" key="2">
    <source>
        <dbReference type="Proteomes" id="UP000006787"/>
    </source>
</evidence>
<organism evidence="1 2">
    <name type="scientific">Lactococcus garvieae DCC43</name>
    <dbReference type="NCBI Taxonomy" id="1231377"/>
    <lineage>
        <taxon>Bacteria</taxon>
        <taxon>Bacillati</taxon>
        <taxon>Bacillota</taxon>
        <taxon>Bacilli</taxon>
        <taxon>Lactobacillales</taxon>
        <taxon>Streptococcaceae</taxon>
        <taxon>Lactococcus</taxon>
    </lineage>
</organism>
<gene>
    <name evidence="1" type="ORF">C426_0345</name>
</gene>
<dbReference type="PATRIC" id="fig|1231377.3.peg.345"/>
<protein>
    <submittedName>
        <fullName evidence="1">Uncharacterized protein</fullName>
    </submittedName>
</protein>
<dbReference type="Proteomes" id="UP000006787">
    <property type="component" value="Unassembled WGS sequence"/>
</dbReference>
<name>K2PPN6_9LACT</name>
<sequence length="43" mass="5023">MTQVKTAPLVGIEYLYNFMEDTVIVKEGTPQERIDEILEEIHE</sequence>